<feature type="binding site" evidence="3">
    <location>
        <position position="149"/>
    </location>
    <ligand>
        <name>a divalent metal cation</name>
        <dbReference type="ChEBI" id="CHEBI:60240"/>
    </ligand>
</feature>
<dbReference type="EMBL" id="CP120682">
    <property type="protein sequence ID" value="WKN38074.1"/>
    <property type="molecule type" value="Genomic_DNA"/>
</dbReference>
<sequence length="170" mass="19897">METNTVQTQKGIQNAIITSSDLLKHWQGHRRLTRRVIEAFPDDKLFTYSVGGMRPFSELALEMIHMAAPGVRGVLTGKWATFGEMEKEKLTPKTKEELLQLWDKTTEQIDELWPQIPAERFREVDVAFGQYEDVNYATVFYFIDNEIHHRGQGYVYLRSLGIEPPFFWER</sequence>
<evidence type="ECO:0000256" key="1">
    <source>
        <dbReference type="ARBA" id="ARBA00008635"/>
    </source>
</evidence>
<proteinExistence type="inferred from homology"/>
<accession>A0AA49GQJ7</accession>
<dbReference type="InterPro" id="IPR007837">
    <property type="entry name" value="DinB"/>
</dbReference>
<dbReference type="GO" id="GO:0046872">
    <property type="term" value="F:metal ion binding"/>
    <property type="evidence" value="ECO:0007669"/>
    <property type="project" value="UniProtKB-KW"/>
</dbReference>
<dbReference type="Pfam" id="PF05163">
    <property type="entry name" value="DinB"/>
    <property type="match status" value="1"/>
</dbReference>
<organism evidence="4">
    <name type="scientific">Roseihalotalea indica</name>
    <dbReference type="NCBI Taxonomy" id="2867963"/>
    <lineage>
        <taxon>Bacteria</taxon>
        <taxon>Pseudomonadati</taxon>
        <taxon>Bacteroidota</taxon>
        <taxon>Cytophagia</taxon>
        <taxon>Cytophagales</taxon>
        <taxon>Catalimonadaceae</taxon>
        <taxon>Roseihalotalea</taxon>
    </lineage>
</organism>
<keyword evidence="2 3" id="KW-0479">Metal-binding</keyword>
<dbReference type="SUPFAM" id="SSF109854">
    <property type="entry name" value="DinB/YfiT-like putative metalloenzymes"/>
    <property type="match status" value="1"/>
</dbReference>
<evidence type="ECO:0000256" key="3">
    <source>
        <dbReference type="PIRSR" id="PIRSR607837-1"/>
    </source>
</evidence>
<reference evidence="4" key="1">
    <citation type="journal article" date="2023" name="Comput. Struct. Biotechnol. J.">
        <title>Discovery of a novel marine Bacteroidetes with a rich repertoire of carbohydrate-active enzymes.</title>
        <authorList>
            <person name="Chen B."/>
            <person name="Liu G."/>
            <person name="Chen Q."/>
            <person name="Wang H."/>
            <person name="Liu L."/>
            <person name="Tang K."/>
        </authorList>
    </citation>
    <scope>NUCLEOTIDE SEQUENCE</scope>
    <source>
        <strain evidence="4">TK19036</strain>
    </source>
</reference>
<dbReference type="InterPro" id="IPR034660">
    <property type="entry name" value="DinB/YfiT-like"/>
</dbReference>
<comment type="similarity">
    <text evidence="1">Belongs to the DinB family.</text>
</comment>
<reference evidence="4" key="2">
    <citation type="journal article" date="2024" name="Antonie Van Leeuwenhoek">
        <title>Roseihalotalea indica gen. nov., sp. nov., a halophilic Bacteroidetes from mesopelagic Southwest Indian Ocean with higher carbohydrate metabolic potential.</title>
        <authorList>
            <person name="Chen B."/>
            <person name="Zhang M."/>
            <person name="Lin D."/>
            <person name="Ye J."/>
            <person name="Tang K."/>
        </authorList>
    </citation>
    <scope>NUCLEOTIDE SEQUENCE</scope>
    <source>
        <strain evidence="4">TK19036</strain>
    </source>
</reference>
<dbReference type="AlphaFoldDB" id="A0AA49GQJ7"/>
<name>A0AA49GQJ7_9BACT</name>
<dbReference type="Gene3D" id="1.20.120.450">
    <property type="entry name" value="dinb family like domain"/>
    <property type="match status" value="1"/>
</dbReference>
<evidence type="ECO:0000313" key="4">
    <source>
        <dbReference type="EMBL" id="WKN38074.1"/>
    </source>
</evidence>
<evidence type="ECO:0000256" key="2">
    <source>
        <dbReference type="ARBA" id="ARBA00022723"/>
    </source>
</evidence>
<protein>
    <submittedName>
        <fullName evidence="4">DinB family protein</fullName>
    </submittedName>
</protein>
<gene>
    <name evidence="4" type="ORF">K4G66_05060</name>
</gene>